<accession>A0ABD0NQL6</accession>
<reference evidence="1 2" key="1">
    <citation type="submission" date="2024-05" db="EMBL/GenBank/DDBJ databases">
        <title>Genome sequencing and assembly of Indian major carp, Cirrhinus mrigala (Hamilton, 1822).</title>
        <authorList>
            <person name="Mohindra V."/>
            <person name="Chowdhury L.M."/>
            <person name="Lal K."/>
            <person name="Jena J.K."/>
        </authorList>
    </citation>
    <scope>NUCLEOTIDE SEQUENCE [LARGE SCALE GENOMIC DNA]</scope>
    <source>
        <strain evidence="1">CM1030</strain>
        <tissue evidence="1">Blood</tissue>
    </source>
</reference>
<organism evidence="1 2">
    <name type="scientific">Cirrhinus mrigala</name>
    <name type="common">Mrigala</name>
    <dbReference type="NCBI Taxonomy" id="683832"/>
    <lineage>
        <taxon>Eukaryota</taxon>
        <taxon>Metazoa</taxon>
        <taxon>Chordata</taxon>
        <taxon>Craniata</taxon>
        <taxon>Vertebrata</taxon>
        <taxon>Euteleostomi</taxon>
        <taxon>Actinopterygii</taxon>
        <taxon>Neopterygii</taxon>
        <taxon>Teleostei</taxon>
        <taxon>Ostariophysi</taxon>
        <taxon>Cypriniformes</taxon>
        <taxon>Cyprinidae</taxon>
        <taxon>Labeoninae</taxon>
        <taxon>Labeonini</taxon>
        <taxon>Cirrhinus</taxon>
    </lineage>
</organism>
<feature type="non-terminal residue" evidence="1">
    <location>
        <position position="263"/>
    </location>
</feature>
<evidence type="ECO:0000313" key="1">
    <source>
        <dbReference type="EMBL" id="KAL0164213.1"/>
    </source>
</evidence>
<sequence length="263" mass="29268">YEELLEVVTRAVEKLKIDWPAEKQAEPQRSKLDERFLRNRPPPSHRSLPFFPDLHTEVSRSWGKPFSARLFVPASDYYGNVAGTSECGYRAIPRVEQTLASYLSPEAASSLKAPALPSKPLRTTSVLVGKEYSAVGQAGACLHTMAVLQAYQADLLKELDESDEISRDDISEPRRAADLSLRATKETARAIGQSMAALVAAERHLWLTLSDMKEKDRVFLLDAPLAPSGLFGDAVNSVVDRYQEARKQAAAFQRFLPRRVLTL</sequence>
<dbReference type="AlphaFoldDB" id="A0ABD0NQL6"/>
<dbReference type="Proteomes" id="UP001529510">
    <property type="component" value="Unassembled WGS sequence"/>
</dbReference>
<feature type="non-terminal residue" evidence="1">
    <location>
        <position position="1"/>
    </location>
</feature>
<dbReference type="Gene3D" id="1.10.287.3160">
    <property type="match status" value="1"/>
</dbReference>
<dbReference type="EMBL" id="JAMKFB020000020">
    <property type="protein sequence ID" value="KAL0164213.1"/>
    <property type="molecule type" value="Genomic_DNA"/>
</dbReference>
<gene>
    <name evidence="1" type="ORF">M9458_039966</name>
</gene>
<name>A0ABD0NQL6_CIRMR</name>
<evidence type="ECO:0000313" key="2">
    <source>
        <dbReference type="Proteomes" id="UP001529510"/>
    </source>
</evidence>
<proteinExistence type="predicted"/>
<keyword evidence="2" id="KW-1185">Reference proteome</keyword>
<protein>
    <submittedName>
        <fullName evidence="1">Uncharacterized protein</fullName>
    </submittedName>
</protein>
<comment type="caution">
    <text evidence="1">The sequence shown here is derived from an EMBL/GenBank/DDBJ whole genome shotgun (WGS) entry which is preliminary data.</text>
</comment>